<evidence type="ECO:0008006" key="3">
    <source>
        <dbReference type="Google" id="ProtNLM"/>
    </source>
</evidence>
<dbReference type="AlphaFoldDB" id="K2QXA4"/>
<evidence type="ECO:0000313" key="2">
    <source>
        <dbReference type="Proteomes" id="UP000007123"/>
    </source>
</evidence>
<organism evidence="1 2">
    <name type="scientific">Agrobacterium albertimagni AOL15</name>
    <dbReference type="NCBI Taxonomy" id="1156935"/>
    <lineage>
        <taxon>Bacteria</taxon>
        <taxon>Pseudomonadati</taxon>
        <taxon>Pseudomonadota</taxon>
        <taxon>Alphaproteobacteria</taxon>
        <taxon>Hyphomicrobiales</taxon>
        <taxon>Rhizobiaceae</taxon>
        <taxon>Rhizobium/Agrobacterium group</taxon>
        <taxon>Agrobacterium</taxon>
    </lineage>
</organism>
<dbReference type="PATRIC" id="fig|1156935.5.peg.1636"/>
<keyword evidence="2" id="KW-1185">Reference proteome</keyword>
<name>K2QXA4_9HYPH</name>
<gene>
    <name evidence="1" type="ORF">QWE_08131</name>
</gene>
<accession>K2QXA4</accession>
<protein>
    <recommendedName>
        <fullName evidence="3">GGDEF domain-containing protein</fullName>
    </recommendedName>
</protein>
<dbReference type="OrthoDB" id="9812260at2"/>
<comment type="caution">
    <text evidence="1">The sequence shown here is derived from an EMBL/GenBank/DDBJ whole genome shotgun (WGS) entry which is preliminary data.</text>
</comment>
<evidence type="ECO:0000313" key="1">
    <source>
        <dbReference type="EMBL" id="EKF60047.1"/>
    </source>
</evidence>
<dbReference type="Proteomes" id="UP000007123">
    <property type="component" value="Unassembled WGS sequence"/>
</dbReference>
<proteinExistence type="predicted"/>
<reference evidence="1 2" key="1">
    <citation type="journal article" date="2012" name="J. Bacteriol.">
        <title>Draft Genome Sequence of Agrobacterium albertimagni Strain AOL15.</title>
        <authorList>
            <person name="Trimble W.L."/>
            <person name="Phung le T."/>
            <person name="Meyer F."/>
            <person name="Gilbert J.A."/>
            <person name="Silver S."/>
        </authorList>
    </citation>
    <scope>NUCLEOTIDE SEQUENCE [LARGE SCALE GENOMIC DNA]</scope>
    <source>
        <strain evidence="1 2">AOL15</strain>
    </source>
</reference>
<dbReference type="STRING" id="1156935.QWE_08131"/>
<sequence>MPPPPHRLLPHSREADILGRKAFEFLSKNHLELSPDNFELVHAVMTGRDKALRDAFLALPKPVGQAALSILAQRFLPRRPMVSAFKTTSEQAVGALEDLRRLLESGAVTVAGSSDDGEDPMAALDAQLQTCLDALQAVCKLVTAEPIEVAGQDHLTAQLSFGLPGYPALVQRLDEVFKQGMPEEGLSLMLCRVGGLEPLSRSGLAKVSDYMKNTLARFTHRLIDKSDAAYWTAPDELGLLIGASSEAYLSQLGAKVARVVADAESVARKSIKSMPKLTCRFGCARTYRPVPVSQLYGAARQSLQRADLTESLVPVFTEVSSDASTLRRYEALYGRRQRS</sequence>
<dbReference type="RefSeq" id="WP_006725618.1">
    <property type="nucleotide sequence ID" value="NZ_ALJF01000006.1"/>
</dbReference>
<dbReference type="EMBL" id="ALJF01000006">
    <property type="protein sequence ID" value="EKF60047.1"/>
    <property type="molecule type" value="Genomic_DNA"/>
</dbReference>